<feature type="domain" description="RNA polymerase beta subunit protrusion" evidence="18">
    <location>
        <begin position="29"/>
        <end position="412"/>
    </location>
</feature>
<evidence type="ECO:0000259" key="19">
    <source>
        <dbReference type="Pfam" id="PF04565"/>
    </source>
</evidence>
<evidence type="ECO:0000256" key="7">
    <source>
        <dbReference type="ARBA" id="ARBA00022723"/>
    </source>
</evidence>
<feature type="domain" description="RNA polymerase Rpb2" evidence="16">
    <location>
        <begin position="1024"/>
        <end position="1114"/>
    </location>
</feature>
<dbReference type="InterPro" id="IPR007120">
    <property type="entry name" value="DNA-dir_RNAP_su2_dom"/>
</dbReference>
<comment type="function">
    <text evidence="14">DNA-dependent RNA polymerase catalyzes the transcription of DNA into RNA using the four ribonucleoside triphosphates as substrates.</text>
</comment>
<evidence type="ECO:0000256" key="5">
    <source>
        <dbReference type="ARBA" id="ARBA00022679"/>
    </source>
</evidence>
<dbReference type="Proteomes" id="UP000827092">
    <property type="component" value="Unassembled WGS sequence"/>
</dbReference>
<dbReference type="Pfam" id="PF04563">
    <property type="entry name" value="RNA_pol_Rpb2_1"/>
    <property type="match status" value="1"/>
</dbReference>
<dbReference type="GO" id="GO:0006351">
    <property type="term" value="P:DNA-templated transcription"/>
    <property type="evidence" value="ECO:0007669"/>
    <property type="project" value="InterPro"/>
</dbReference>
<dbReference type="Pfam" id="PF04560">
    <property type="entry name" value="RNA_pol_Rpb2_7"/>
    <property type="match status" value="1"/>
</dbReference>
<evidence type="ECO:0000313" key="21">
    <source>
        <dbReference type="EMBL" id="KAG8176273.1"/>
    </source>
</evidence>
<feature type="domain" description="RNA polymerase Rpb2" evidence="19">
    <location>
        <begin position="447"/>
        <end position="510"/>
    </location>
</feature>
<dbReference type="InterPro" id="IPR007644">
    <property type="entry name" value="RNA_pol_bsu_protrusion"/>
</dbReference>
<accession>A0AAV6TWU9</accession>
<evidence type="ECO:0000256" key="13">
    <source>
        <dbReference type="RuleBase" id="RU000434"/>
    </source>
</evidence>
<evidence type="ECO:0000256" key="3">
    <source>
        <dbReference type="ARBA" id="ARBA00011251"/>
    </source>
</evidence>
<dbReference type="Pfam" id="PF06883">
    <property type="entry name" value="RNA_pol_Rpa2_4"/>
    <property type="match status" value="1"/>
</dbReference>
<dbReference type="InterPro" id="IPR037034">
    <property type="entry name" value="RNA_pol_Rpb2_2_sf"/>
</dbReference>
<proteinExistence type="inferred from homology"/>
<feature type="domain" description="DNA-directed RNA polymerase I subunit RPA2" evidence="20">
    <location>
        <begin position="552"/>
        <end position="610"/>
    </location>
</feature>
<dbReference type="GO" id="GO:0000428">
    <property type="term" value="C:DNA-directed RNA polymerase complex"/>
    <property type="evidence" value="ECO:0007669"/>
    <property type="project" value="UniProtKB-KW"/>
</dbReference>
<dbReference type="InterPro" id="IPR007121">
    <property type="entry name" value="RNA_pol_bsu_CS"/>
</dbReference>
<reference evidence="21 22" key="1">
    <citation type="journal article" date="2022" name="Nat. Ecol. Evol.">
        <title>A masculinizing supergene underlies an exaggerated male reproductive morph in a spider.</title>
        <authorList>
            <person name="Hendrickx F."/>
            <person name="De Corte Z."/>
            <person name="Sonet G."/>
            <person name="Van Belleghem S.M."/>
            <person name="Kostlbacher S."/>
            <person name="Vangestel C."/>
        </authorList>
    </citation>
    <scope>NUCLEOTIDE SEQUENCE [LARGE SCALE GENOMIC DNA]</scope>
    <source>
        <strain evidence="21">W744_W776</strain>
    </source>
</reference>
<dbReference type="GO" id="GO:0005730">
    <property type="term" value="C:nucleolus"/>
    <property type="evidence" value="ECO:0007669"/>
    <property type="project" value="UniProtKB-SubCell"/>
</dbReference>
<dbReference type="PANTHER" id="PTHR20856">
    <property type="entry name" value="DNA-DIRECTED RNA POLYMERASE I SUBUNIT 2"/>
    <property type="match status" value="1"/>
</dbReference>
<evidence type="ECO:0000259" key="20">
    <source>
        <dbReference type="Pfam" id="PF06883"/>
    </source>
</evidence>
<evidence type="ECO:0000256" key="1">
    <source>
        <dbReference type="ARBA" id="ARBA00004604"/>
    </source>
</evidence>
<keyword evidence="6 14" id="KW-0548">Nucleotidyltransferase</keyword>
<dbReference type="InterPro" id="IPR007642">
    <property type="entry name" value="RNA_pol_Rpb2_2"/>
</dbReference>
<keyword evidence="7" id="KW-0479">Metal-binding</keyword>
<dbReference type="GO" id="GO:0032549">
    <property type="term" value="F:ribonucleoside binding"/>
    <property type="evidence" value="ECO:0007669"/>
    <property type="project" value="InterPro"/>
</dbReference>
<evidence type="ECO:0000256" key="14">
    <source>
        <dbReference type="RuleBase" id="RU363031"/>
    </source>
</evidence>
<comment type="similarity">
    <text evidence="2 13">Belongs to the RNA polymerase beta chain family.</text>
</comment>
<dbReference type="EC" id="2.7.7.6" evidence="14"/>
<dbReference type="EMBL" id="JAFNEN010000900">
    <property type="protein sequence ID" value="KAG8176273.1"/>
    <property type="molecule type" value="Genomic_DNA"/>
</dbReference>
<feature type="domain" description="RNA polymerase Rpb2" evidence="17">
    <location>
        <begin position="177"/>
        <end position="363"/>
    </location>
</feature>
<evidence type="ECO:0000256" key="12">
    <source>
        <dbReference type="ARBA" id="ARBA00047768"/>
    </source>
</evidence>
<dbReference type="FunFam" id="3.90.1800.10:FF:000004">
    <property type="entry name" value="DNA-directed RNA polymerase subunit beta"/>
    <property type="match status" value="1"/>
</dbReference>
<dbReference type="PROSITE" id="PS01166">
    <property type="entry name" value="RNA_POL_BETA"/>
    <property type="match status" value="1"/>
</dbReference>
<dbReference type="Gene3D" id="3.90.1070.20">
    <property type="match status" value="1"/>
</dbReference>
<dbReference type="FunFam" id="2.40.50.150:FF:000004">
    <property type="entry name" value="DNA-directed RNA polymerase subunit beta"/>
    <property type="match status" value="1"/>
</dbReference>
<feature type="domain" description="DNA-directed RNA polymerase subunit 2 hybrid-binding" evidence="15">
    <location>
        <begin position="659"/>
        <end position="1022"/>
    </location>
</feature>
<evidence type="ECO:0000256" key="2">
    <source>
        <dbReference type="ARBA" id="ARBA00006835"/>
    </source>
</evidence>
<dbReference type="CDD" id="cd00653">
    <property type="entry name" value="RNA_pol_B_RPB2"/>
    <property type="match status" value="1"/>
</dbReference>
<dbReference type="FunFam" id="2.40.270.10:FF:000006">
    <property type="entry name" value="DNA-directed RNA polymerase subunit beta"/>
    <property type="match status" value="1"/>
</dbReference>
<dbReference type="Pfam" id="PF04565">
    <property type="entry name" value="RNA_pol_Rpb2_3"/>
    <property type="match status" value="1"/>
</dbReference>
<evidence type="ECO:0000256" key="6">
    <source>
        <dbReference type="ARBA" id="ARBA00022695"/>
    </source>
</evidence>
<evidence type="ECO:0000256" key="11">
    <source>
        <dbReference type="ARBA" id="ARBA00023242"/>
    </source>
</evidence>
<dbReference type="Pfam" id="PF04561">
    <property type="entry name" value="RNA_pol_Rpb2_2"/>
    <property type="match status" value="1"/>
</dbReference>
<organism evidence="21 22">
    <name type="scientific">Oedothorax gibbosus</name>
    <dbReference type="NCBI Taxonomy" id="931172"/>
    <lineage>
        <taxon>Eukaryota</taxon>
        <taxon>Metazoa</taxon>
        <taxon>Ecdysozoa</taxon>
        <taxon>Arthropoda</taxon>
        <taxon>Chelicerata</taxon>
        <taxon>Arachnida</taxon>
        <taxon>Araneae</taxon>
        <taxon>Araneomorphae</taxon>
        <taxon>Entelegynae</taxon>
        <taxon>Araneoidea</taxon>
        <taxon>Linyphiidae</taxon>
        <taxon>Erigoninae</taxon>
        <taxon>Oedothorax</taxon>
    </lineage>
</organism>
<dbReference type="GO" id="GO:0008270">
    <property type="term" value="F:zinc ion binding"/>
    <property type="evidence" value="ECO:0007669"/>
    <property type="project" value="UniProtKB-KW"/>
</dbReference>
<evidence type="ECO:0000259" key="15">
    <source>
        <dbReference type="Pfam" id="PF00562"/>
    </source>
</evidence>
<keyword evidence="22" id="KW-1185">Reference proteome</keyword>
<evidence type="ECO:0000259" key="17">
    <source>
        <dbReference type="Pfam" id="PF04561"/>
    </source>
</evidence>
<evidence type="ECO:0000256" key="10">
    <source>
        <dbReference type="ARBA" id="ARBA00023163"/>
    </source>
</evidence>
<dbReference type="GO" id="GO:0003899">
    <property type="term" value="F:DNA-directed RNA polymerase activity"/>
    <property type="evidence" value="ECO:0007669"/>
    <property type="project" value="UniProtKB-EC"/>
</dbReference>
<dbReference type="FunFam" id="3.90.1100.10:FF:000008">
    <property type="entry name" value="DNA-directed RNA polymerase subunit beta"/>
    <property type="match status" value="1"/>
</dbReference>
<protein>
    <recommendedName>
        <fullName evidence="14">DNA-directed RNA polymerase subunit beta</fullName>
        <ecNumber evidence="14">2.7.7.6</ecNumber>
    </recommendedName>
</protein>
<comment type="subunit">
    <text evidence="3">Component of the RNA polymerase I (Pol I) complex consisting of at least 13 subunits.</text>
</comment>
<comment type="catalytic activity">
    <reaction evidence="12">
        <text>RNA(n) + a ribonucleoside 5'-triphosphate = RNA(n+1) + diphosphate</text>
        <dbReference type="Rhea" id="RHEA:21248"/>
        <dbReference type="Rhea" id="RHEA-COMP:14527"/>
        <dbReference type="Rhea" id="RHEA-COMP:17342"/>
        <dbReference type="ChEBI" id="CHEBI:33019"/>
        <dbReference type="ChEBI" id="CHEBI:61557"/>
        <dbReference type="ChEBI" id="CHEBI:140395"/>
        <dbReference type="EC" id="2.7.7.6"/>
    </reaction>
    <physiologicalReaction direction="left-to-right" evidence="12">
        <dbReference type="Rhea" id="RHEA:21249"/>
    </physiologicalReaction>
</comment>
<keyword evidence="4 14" id="KW-0240">DNA-directed RNA polymerase</keyword>
<keyword evidence="9" id="KW-0862">Zinc</keyword>
<keyword evidence="11" id="KW-0539">Nucleus</keyword>
<evidence type="ECO:0000256" key="4">
    <source>
        <dbReference type="ARBA" id="ARBA00022478"/>
    </source>
</evidence>
<comment type="subcellular location">
    <subcellularLocation>
        <location evidence="1">Nucleus</location>
        <location evidence="1">Nucleolus</location>
    </subcellularLocation>
</comment>
<dbReference type="SUPFAM" id="SSF64484">
    <property type="entry name" value="beta and beta-prime subunits of DNA dependent RNA-polymerase"/>
    <property type="match status" value="1"/>
</dbReference>
<dbReference type="InterPro" id="IPR007645">
    <property type="entry name" value="RNA_pol_Rpb2_3"/>
</dbReference>
<evidence type="ECO:0000256" key="8">
    <source>
        <dbReference type="ARBA" id="ARBA00022771"/>
    </source>
</evidence>
<keyword evidence="8" id="KW-0863">Zinc-finger</keyword>
<dbReference type="Gene3D" id="3.90.1800.10">
    <property type="entry name" value="RNA polymerase alpha subunit dimerisation domain"/>
    <property type="match status" value="1"/>
</dbReference>
<dbReference type="AlphaFoldDB" id="A0AAV6TWU9"/>
<dbReference type="InterPro" id="IPR007641">
    <property type="entry name" value="RNA_pol_Rpb2_7"/>
</dbReference>
<dbReference type="InterPro" id="IPR009674">
    <property type="entry name" value="Rpa2_dom_4"/>
</dbReference>
<keyword evidence="10 14" id="KW-0804">Transcription</keyword>
<evidence type="ECO:0000259" key="18">
    <source>
        <dbReference type="Pfam" id="PF04563"/>
    </source>
</evidence>
<dbReference type="Pfam" id="PF00562">
    <property type="entry name" value="RNA_pol_Rpb2_6"/>
    <property type="match status" value="1"/>
</dbReference>
<dbReference type="Gene3D" id="2.40.50.150">
    <property type="match status" value="1"/>
</dbReference>
<dbReference type="FunFam" id="2.40.270.10:FF:000011">
    <property type="entry name" value="DNA-directed RNA polymerase subunit beta"/>
    <property type="match status" value="1"/>
</dbReference>
<sequence length="1121" mass="127183">MRLLRDVQTEHFGVPKDEQHQVLQDALLAHVESFNFVLKEGLAAMVQHLPPLEMGLENGDRLSVQFLSCSIGRPSIKAGTVARTYKVYPAECRGRGVTYKAYFQVKFSWSLNGTVQEVVEKTIGEVPIMVKSQACNLDKLKPKELIAVGEEENECGGYFIINGLEKVARLLIVQRRNYPVAIQNNGWKKRGDLFTEFGVSARCVRNDQSGSNVVMHYLTDGTVKLMFTYKREMYIVPVIIMLKALVNETDGYIYNQLIKGREKDTFYKGCVKNMLRKINDMNIFFQDQALRYLGEIFSVKLGLPSWYSSREIAEFLINQSICVHLQKPSDKFNFLVLMFQKLFSLVKNECALESQDNLMNQEILTPGALYLIVIKEKLYTWLLSVRLNLERKLKSAKTSLISHAIMRDCISKTVNITRSVENVYATGNFLPRYENSIPQYSGLVIHADKLNYWRYLSHFRAVHRGAFFAQMRTTTVRKLLPEAWGFLCPVHTPDGTPCGLLNHMASMCQVVNSQPPKDHLLNLFCKYGLIPVDDPQSTQSEFYTVLFDGKVVGRVPDKIAERFVTIMRSLKSKGLEKVPNNMEICFIPRTKQASQFPGIFIFTNPARMVRPVKNLVSKTTELIGTLEQVYLHVALKPEDIIPGVTFHEEIDTNHILSMLANQIPYSDFNQSPRNMYECQMGKQTMGTPCHSLKFRSDNKLYAIRTPHAPMVRPTMHDYYKMDDYPLGTNAIVAVISYTGYDMEDAIILNKSSVERGFKHGSIYKTEVVNLRSIAGDKGMQKSFFFGREKDDPKYSKFIDVDGLPYIGTRVHNGDPVCCYMDKTTGQATYVKYKSDDIAYIEDVKVLGNDSGNEVNQQVAIKYRIPRNPLIGDKFASRHGQKGICSFLLPVEDMPFTESGMTPDIIFNPHGFPSRMTIGMMIESMAGKHAAVEGLLHDATPFKYSETDTAVEHFGECLKKVGYDYYGTERMYSGTNGTELEADIFFGVIYYQRLRHMVSDKFQARNNGPVDPLTRQPVKGRKREGGVRFGEMERDALIAHGASSLLLDRLFSCSDKSQQYVCAKCQDLLSTEFSSEEWTCRTCGSSDDVTLIDIPYVFRYLCAELAAVGIKVKLELGDLGQF</sequence>
<dbReference type="InterPro" id="IPR014724">
    <property type="entry name" value="RNA_pol_RPB2_OB-fold"/>
</dbReference>
<evidence type="ECO:0000259" key="16">
    <source>
        <dbReference type="Pfam" id="PF04560"/>
    </source>
</evidence>
<dbReference type="Gene3D" id="3.90.1110.10">
    <property type="entry name" value="RNA polymerase Rpb2, domain 2"/>
    <property type="match status" value="1"/>
</dbReference>
<gene>
    <name evidence="21" type="ORF">JTE90_022446</name>
</gene>
<comment type="caution">
    <text evidence="21">The sequence shown here is derived from an EMBL/GenBank/DDBJ whole genome shotgun (WGS) entry which is preliminary data.</text>
</comment>
<name>A0AAV6TWU9_9ARAC</name>
<evidence type="ECO:0000313" key="22">
    <source>
        <dbReference type="Proteomes" id="UP000827092"/>
    </source>
</evidence>
<dbReference type="GO" id="GO:0003677">
    <property type="term" value="F:DNA binding"/>
    <property type="evidence" value="ECO:0007669"/>
    <property type="project" value="InterPro"/>
</dbReference>
<dbReference type="InterPro" id="IPR015712">
    <property type="entry name" value="DNA-dir_RNA_pol_su2"/>
</dbReference>
<dbReference type="InterPro" id="IPR037033">
    <property type="entry name" value="DNA-dir_RNAP_su2_hyb_sf"/>
</dbReference>
<evidence type="ECO:0000256" key="9">
    <source>
        <dbReference type="ARBA" id="ARBA00022833"/>
    </source>
</evidence>
<dbReference type="Gene3D" id="2.40.270.10">
    <property type="entry name" value="DNA-directed RNA polymerase, subunit 2, domain 6"/>
    <property type="match status" value="1"/>
</dbReference>
<keyword evidence="5 14" id="KW-0808">Transferase</keyword>